<proteinExistence type="predicted"/>
<feature type="domain" description="F-box" evidence="1">
    <location>
        <begin position="23"/>
        <end position="63"/>
    </location>
</feature>
<dbReference type="Pfam" id="PF00646">
    <property type="entry name" value="F-box"/>
    <property type="match status" value="1"/>
</dbReference>
<reference evidence="2" key="1">
    <citation type="submission" date="2023-07" db="EMBL/GenBank/DDBJ databases">
        <title>A chromosome-level genome assembly of Lolium multiflorum.</title>
        <authorList>
            <person name="Chen Y."/>
            <person name="Copetti D."/>
            <person name="Kolliker R."/>
            <person name="Studer B."/>
        </authorList>
    </citation>
    <scope>NUCLEOTIDE SEQUENCE</scope>
    <source>
        <strain evidence="2">02402/16</strain>
        <tissue evidence="2">Leaf</tissue>
    </source>
</reference>
<dbReference type="InterPro" id="IPR006527">
    <property type="entry name" value="F-box-assoc_dom_typ1"/>
</dbReference>
<evidence type="ECO:0000313" key="3">
    <source>
        <dbReference type="Proteomes" id="UP001231189"/>
    </source>
</evidence>
<dbReference type="NCBIfam" id="TIGR01640">
    <property type="entry name" value="F_box_assoc_1"/>
    <property type="match status" value="1"/>
</dbReference>
<gene>
    <name evidence="2" type="ORF">QYE76_057662</name>
</gene>
<dbReference type="AlphaFoldDB" id="A0AAD8WQV9"/>
<dbReference type="PANTHER" id="PTHR31672">
    <property type="entry name" value="BNACNNG10540D PROTEIN"/>
    <property type="match status" value="1"/>
</dbReference>
<protein>
    <recommendedName>
        <fullName evidence="1">F-box domain-containing protein</fullName>
    </recommendedName>
</protein>
<dbReference type="CDD" id="cd22157">
    <property type="entry name" value="F-box_AtFBW1-like"/>
    <property type="match status" value="1"/>
</dbReference>
<name>A0AAD8WQV9_LOLMU</name>
<dbReference type="Gene3D" id="1.20.1280.50">
    <property type="match status" value="1"/>
</dbReference>
<dbReference type="PANTHER" id="PTHR31672:SF13">
    <property type="entry name" value="F-BOX PROTEIN CPR30-LIKE"/>
    <property type="match status" value="1"/>
</dbReference>
<dbReference type="Pfam" id="PF07734">
    <property type="entry name" value="FBA_1"/>
    <property type="match status" value="1"/>
</dbReference>
<dbReference type="InterPro" id="IPR017451">
    <property type="entry name" value="F-box-assoc_interact_dom"/>
</dbReference>
<organism evidence="2 3">
    <name type="scientific">Lolium multiflorum</name>
    <name type="common">Italian ryegrass</name>
    <name type="synonym">Lolium perenne subsp. multiflorum</name>
    <dbReference type="NCBI Taxonomy" id="4521"/>
    <lineage>
        <taxon>Eukaryota</taxon>
        <taxon>Viridiplantae</taxon>
        <taxon>Streptophyta</taxon>
        <taxon>Embryophyta</taxon>
        <taxon>Tracheophyta</taxon>
        <taxon>Spermatophyta</taxon>
        <taxon>Magnoliopsida</taxon>
        <taxon>Liliopsida</taxon>
        <taxon>Poales</taxon>
        <taxon>Poaceae</taxon>
        <taxon>BOP clade</taxon>
        <taxon>Pooideae</taxon>
        <taxon>Poodae</taxon>
        <taxon>Poeae</taxon>
        <taxon>Poeae Chloroplast Group 2 (Poeae type)</taxon>
        <taxon>Loliodinae</taxon>
        <taxon>Loliinae</taxon>
        <taxon>Lolium</taxon>
    </lineage>
</organism>
<keyword evidence="3" id="KW-1185">Reference proteome</keyword>
<dbReference type="Proteomes" id="UP001231189">
    <property type="component" value="Unassembled WGS sequence"/>
</dbReference>
<dbReference type="EMBL" id="JAUUTY010000003">
    <property type="protein sequence ID" value="KAK1669503.1"/>
    <property type="molecule type" value="Genomic_DNA"/>
</dbReference>
<evidence type="ECO:0000259" key="1">
    <source>
        <dbReference type="SMART" id="SM00256"/>
    </source>
</evidence>
<dbReference type="InterPro" id="IPR001810">
    <property type="entry name" value="F-box_dom"/>
</dbReference>
<dbReference type="SMART" id="SM00256">
    <property type="entry name" value="FBOX"/>
    <property type="match status" value="1"/>
</dbReference>
<evidence type="ECO:0000313" key="2">
    <source>
        <dbReference type="EMBL" id="KAK1669503.1"/>
    </source>
</evidence>
<sequence>MDNGDTAPPPPAKTKRRKKMPYLSHDLVSEILVRLPVEALLRFSCVCKAWRSTVSGDRSFHRAHLRLQELFLLVSPHTITHRSLAHTDKIGLYRWDDTQQGATLPLLYATDLSSDESIDAIMAHCDGLVLLPGKATVRVFNPATRRTLTLPHSPGADPPRKGPDVFLPRHQAFGLGHDPRSDKYKVARLYYQSLLRSSTTGGGYDYTIGMEVFTIGTCSLYWRETATRPPYPVSTGQTATFFKGSLLWTIDERILGNAAPGLLGFCLENEAFMVMSMPTPPCYPMKDYIISPVLAELREELWLAREAADMKTVLIWMCDDIENPQWDQRYTINVFNVRYPCFKPIAAFGDEIVLREQHRYTRRYNLVTKTSSDMFSIEDCRYHDPNTGVFGYQNRQFSYFDFIPYIPSLIPV</sequence>
<accession>A0AAD8WQV9</accession>
<dbReference type="InterPro" id="IPR050796">
    <property type="entry name" value="SCF_F-box_component"/>
</dbReference>
<comment type="caution">
    <text evidence="2">The sequence shown here is derived from an EMBL/GenBank/DDBJ whole genome shotgun (WGS) entry which is preliminary data.</text>
</comment>
<dbReference type="SUPFAM" id="SSF81383">
    <property type="entry name" value="F-box domain"/>
    <property type="match status" value="1"/>
</dbReference>
<dbReference type="InterPro" id="IPR036047">
    <property type="entry name" value="F-box-like_dom_sf"/>
</dbReference>